<organism evidence="10 11">
    <name type="scientific">Marine Group III euryarchaeote CG-Epi3</name>
    <dbReference type="NCBI Taxonomy" id="1888997"/>
    <lineage>
        <taxon>Archaea</taxon>
        <taxon>Methanobacteriati</taxon>
        <taxon>Thermoplasmatota</taxon>
        <taxon>Thermoplasmata</taxon>
        <taxon>Candidatus Thermoprofundales</taxon>
    </lineage>
</organism>
<keyword evidence="5" id="KW-0238">DNA-binding</keyword>
<proteinExistence type="inferred from homology"/>
<dbReference type="InterPro" id="IPR000380">
    <property type="entry name" value="Topo_IA"/>
</dbReference>
<dbReference type="SMART" id="SM00437">
    <property type="entry name" value="TOP1Ac"/>
    <property type="match status" value="1"/>
</dbReference>
<feature type="domain" description="Toprim" evidence="8">
    <location>
        <begin position="1"/>
        <end position="120"/>
    </location>
</feature>
<dbReference type="PROSITE" id="PS52039">
    <property type="entry name" value="TOPO_IA_2"/>
    <property type="match status" value="1"/>
</dbReference>
<gene>
    <name evidence="10" type="ORF">BEU00_00215</name>
</gene>
<keyword evidence="6" id="KW-0413">Isomerase</keyword>
<dbReference type="CDD" id="cd00186">
    <property type="entry name" value="TOP1Ac"/>
    <property type="match status" value="1"/>
</dbReference>
<dbReference type="InterPro" id="IPR023406">
    <property type="entry name" value="Topo_IA_AS"/>
</dbReference>
<feature type="region of interest" description="Disordered" evidence="7">
    <location>
        <begin position="31"/>
        <end position="62"/>
    </location>
</feature>
<dbReference type="InterPro" id="IPR013826">
    <property type="entry name" value="Topo_IA_cen_sub3"/>
</dbReference>
<dbReference type="SMART" id="SM00493">
    <property type="entry name" value="TOPRIM"/>
    <property type="match status" value="1"/>
</dbReference>
<dbReference type="PROSITE" id="PS00396">
    <property type="entry name" value="TOPO_IA_1"/>
    <property type="match status" value="1"/>
</dbReference>
<dbReference type="PRINTS" id="PR00417">
    <property type="entry name" value="PRTPISMRASEI"/>
</dbReference>
<evidence type="ECO:0000313" key="10">
    <source>
        <dbReference type="EMBL" id="OIR23651.1"/>
    </source>
</evidence>
<dbReference type="GO" id="GO:0003917">
    <property type="term" value="F:DNA topoisomerase type I (single strand cut, ATP-independent) activity"/>
    <property type="evidence" value="ECO:0007669"/>
    <property type="project" value="UniProtKB-EC"/>
</dbReference>
<evidence type="ECO:0000256" key="4">
    <source>
        <dbReference type="ARBA" id="ARBA00023029"/>
    </source>
</evidence>
<reference evidence="10 11" key="1">
    <citation type="submission" date="2016-08" db="EMBL/GenBank/DDBJ databases">
        <title>New Insights into Marine Group III Euryarchaeota, from dark to light.</title>
        <authorList>
            <person name="Haro-Moreno J.M."/>
            <person name="Rodriguez-Valera F."/>
            <person name="Lopez-Garcia P."/>
            <person name="Moreira D."/>
            <person name="Martin-Cuadrado A.B."/>
        </authorList>
    </citation>
    <scope>NUCLEOTIDE SEQUENCE [LARGE SCALE GENOMIC DNA]</scope>
    <source>
        <strain evidence="10">CG-Epi3</strain>
    </source>
</reference>
<dbReference type="SMART" id="SM00436">
    <property type="entry name" value="TOP1Bc"/>
    <property type="match status" value="1"/>
</dbReference>
<protein>
    <recommendedName>
        <fullName evidence="3">DNA topoisomerase</fullName>
        <ecNumber evidence="3">5.6.2.1</ecNumber>
    </recommendedName>
</protein>
<dbReference type="Proteomes" id="UP000183138">
    <property type="component" value="Unassembled WGS sequence"/>
</dbReference>
<dbReference type="InterPro" id="IPR023405">
    <property type="entry name" value="Topo_IA_core_domain"/>
</dbReference>
<dbReference type="SUPFAM" id="SSF56712">
    <property type="entry name" value="Prokaryotic type I DNA topoisomerase"/>
    <property type="match status" value="1"/>
</dbReference>
<evidence type="ECO:0000256" key="5">
    <source>
        <dbReference type="ARBA" id="ARBA00023125"/>
    </source>
</evidence>
<evidence type="ECO:0000259" key="8">
    <source>
        <dbReference type="PROSITE" id="PS50880"/>
    </source>
</evidence>
<dbReference type="Pfam" id="PF01131">
    <property type="entry name" value="Topoisom_bac"/>
    <property type="match status" value="1"/>
</dbReference>
<accession>A0A1J5TTY2</accession>
<dbReference type="Gene3D" id="1.10.290.10">
    <property type="entry name" value="Topoisomerase I, domain 4"/>
    <property type="match status" value="1"/>
</dbReference>
<evidence type="ECO:0000256" key="1">
    <source>
        <dbReference type="ARBA" id="ARBA00000213"/>
    </source>
</evidence>
<feature type="domain" description="Topo IA-type catalytic" evidence="9">
    <location>
        <begin position="135"/>
        <end position="567"/>
    </location>
</feature>
<dbReference type="EC" id="5.6.2.1" evidence="3"/>
<dbReference type="EMBL" id="MIYY01000001">
    <property type="protein sequence ID" value="OIR23651.1"/>
    <property type="molecule type" value="Genomic_DNA"/>
</dbReference>
<dbReference type="Gene3D" id="3.40.50.140">
    <property type="match status" value="1"/>
</dbReference>
<dbReference type="AlphaFoldDB" id="A0A1J5TTY2"/>
<dbReference type="PROSITE" id="PS50880">
    <property type="entry name" value="TOPRIM"/>
    <property type="match status" value="1"/>
</dbReference>
<dbReference type="Pfam" id="PF01751">
    <property type="entry name" value="Toprim"/>
    <property type="match status" value="1"/>
</dbReference>
<dbReference type="InterPro" id="IPR003601">
    <property type="entry name" value="Topo_IA_2"/>
</dbReference>
<dbReference type="InterPro" id="IPR013497">
    <property type="entry name" value="Topo_IA_cen"/>
</dbReference>
<name>A0A1J5TTY2_9ARCH</name>
<comment type="similarity">
    <text evidence="2">Belongs to the type IA topoisomerase family.</text>
</comment>
<dbReference type="InterPro" id="IPR013824">
    <property type="entry name" value="Topo_IA_cen_sub1"/>
</dbReference>
<dbReference type="InterPro" id="IPR006171">
    <property type="entry name" value="TOPRIM_dom"/>
</dbReference>
<dbReference type="InterPro" id="IPR003602">
    <property type="entry name" value="Topo_IA_DNA-bd_dom"/>
</dbReference>
<feature type="region of interest" description="Disordered" evidence="7">
    <location>
        <begin position="428"/>
        <end position="460"/>
    </location>
</feature>
<evidence type="ECO:0000256" key="6">
    <source>
        <dbReference type="ARBA" id="ARBA00023235"/>
    </source>
</evidence>
<dbReference type="GO" id="GO:0006265">
    <property type="term" value="P:DNA topological change"/>
    <property type="evidence" value="ECO:0007669"/>
    <property type="project" value="InterPro"/>
</dbReference>
<evidence type="ECO:0000259" key="9">
    <source>
        <dbReference type="PROSITE" id="PS52039"/>
    </source>
</evidence>
<evidence type="ECO:0000256" key="7">
    <source>
        <dbReference type="SAM" id="MobiDB-lite"/>
    </source>
</evidence>
<evidence type="ECO:0000256" key="3">
    <source>
        <dbReference type="ARBA" id="ARBA00012891"/>
    </source>
</evidence>
<evidence type="ECO:0000256" key="2">
    <source>
        <dbReference type="ARBA" id="ARBA00009446"/>
    </source>
</evidence>
<dbReference type="GO" id="GO:0003677">
    <property type="term" value="F:DNA binding"/>
    <property type="evidence" value="ECO:0007669"/>
    <property type="project" value="UniProtKB-KW"/>
</dbReference>
<evidence type="ECO:0000313" key="11">
    <source>
        <dbReference type="Proteomes" id="UP000183138"/>
    </source>
</evidence>
<comment type="catalytic activity">
    <reaction evidence="1">
        <text>ATP-independent breakage of single-stranded DNA, followed by passage and rejoining.</text>
        <dbReference type="EC" id="5.6.2.1"/>
    </reaction>
</comment>
<dbReference type="Gene3D" id="2.70.20.10">
    <property type="entry name" value="Topoisomerase I, domain 3"/>
    <property type="match status" value="1"/>
</dbReference>
<sequence length="758" mass="84894">MDLVIVESGAKAKTIQKYLGKNVLVRASNGHVQDLPNSGKEGSKAVWPNKKSQLPDPSWSWTPRSESHIKRILSDSRRKKVERVLIATDPDREGEFIAWRLAELFSEFREIKRITFNEITKDAIRNALNAAGVVDSNLVDAAKVRRFMDRLIGYRASRFSRSWNLSSMGRVQTPALGFVVKREHEISNFISTPYWALQAFAQKIDFRAKFHDKDDDDAWRDSKGKFDSHRTNVSDLASDGFSALSKNGTIKVSTININSYKRNAKAPFTTDTLLQTAGSRYSWKPSNTMRLAQGLYEAGHITYMRTDSTRTSSSSRQVAKEKITEIWGADQIGKGVVYAKKATDQDAHEAIRPTDPSVELPSGIDSSQAKLYKLIWARFIGSQMVHSQWSSMKIEALTAGFARPFDGDTKWRTSPGWESAFEKIDRKPLTSPPVPEIKEGSVLNLDGKDNNPNLIEDETKPPARYTQHGLVALMKSEGIGRPSTYAATIKKLLDRKYCSDNKGRLQATSNGVTLWDEVSPFYKQESKDLFSTNFTSEMESDLDKIETGSRDAAEVWETFLNYFRELHDNALKKKKEFPTKRQIQFYERLASLVSPEKLEEILQGNDPLKYDSEKMGELIDSLMKETEGMSLPPTAKQVSFIKSLTENLEMSESQACKLVSISNFDELSGGKSGSASTLIGKLKDLSDSTPRPPSVKQINFVKNLVNKADISEENACKLVDQSSFSELSGGRSGTASKLIGILQKKVPKKGQKKATKKK</sequence>
<dbReference type="PANTHER" id="PTHR42785:SF1">
    <property type="entry name" value="DNA TOPOISOMERASE"/>
    <property type="match status" value="1"/>
</dbReference>
<comment type="caution">
    <text evidence="10">The sequence shown here is derived from an EMBL/GenBank/DDBJ whole genome shotgun (WGS) entry which is preliminary data.</text>
</comment>
<dbReference type="InterPro" id="IPR013825">
    <property type="entry name" value="Topo_IA_cen_sub2"/>
</dbReference>
<keyword evidence="4" id="KW-0799">Topoisomerase</keyword>
<dbReference type="Gene3D" id="1.10.460.10">
    <property type="entry name" value="Topoisomerase I, domain 2"/>
    <property type="match status" value="1"/>
</dbReference>
<dbReference type="PANTHER" id="PTHR42785">
    <property type="entry name" value="DNA TOPOISOMERASE, TYPE IA, CORE"/>
    <property type="match status" value="1"/>
</dbReference>